<comment type="caution">
    <text evidence="1">The sequence shown here is derived from an EMBL/GenBank/DDBJ whole genome shotgun (WGS) entry which is preliminary data.</text>
</comment>
<dbReference type="RefSeq" id="WP_008300057.1">
    <property type="nucleotide sequence ID" value="NZ_AOFT01000011.1"/>
</dbReference>
<accession>M7NVX3</accession>
<evidence type="ECO:0000313" key="1">
    <source>
        <dbReference type="EMBL" id="EMR05785.1"/>
    </source>
</evidence>
<proteinExistence type="predicted"/>
<dbReference type="Proteomes" id="UP000011919">
    <property type="component" value="Unassembled WGS sequence"/>
</dbReference>
<name>M7NVX3_9BACL</name>
<reference evidence="1 2" key="1">
    <citation type="journal article" date="2013" name="Genome Announc.">
        <title>Draft Genome Sequence of Bhargavaea cecembensis Strain DSE10T, Isolated from a Deep-Sea Sediment Sample Collected at a Depth of 5,904 m from the Chagos-Laccadive Ridge System in the Indian Ocean.</title>
        <authorList>
            <person name="Shivaji S."/>
            <person name="Ara S."/>
            <person name="Begum Z."/>
            <person name="Ruth M."/>
            <person name="Singh A."/>
            <person name="Kumar Pinnaka A."/>
        </authorList>
    </citation>
    <scope>NUCLEOTIDE SEQUENCE [LARGE SCALE GENOMIC DNA]</scope>
    <source>
        <strain evidence="1 2">DSE10</strain>
    </source>
</reference>
<sequence length="75" mass="8648">MSWKSEEMLSEEIALHILMYLKALVDPAESENPEINERVEQFVFSSSNPSKAEFGEFAAELSSSYEGFVFRFYVK</sequence>
<organism evidence="1 2">
    <name type="scientific">Bhargavaea cecembensis DSE10</name>
    <dbReference type="NCBI Taxonomy" id="1235279"/>
    <lineage>
        <taxon>Bacteria</taxon>
        <taxon>Bacillati</taxon>
        <taxon>Bacillota</taxon>
        <taxon>Bacilli</taxon>
        <taxon>Bacillales</taxon>
        <taxon>Caryophanaceae</taxon>
        <taxon>Bhargavaea</taxon>
    </lineage>
</organism>
<evidence type="ECO:0000313" key="2">
    <source>
        <dbReference type="Proteomes" id="UP000011919"/>
    </source>
</evidence>
<dbReference type="EMBL" id="AOFT01000011">
    <property type="protein sequence ID" value="EMR05785.1"/>
    <property type="molecule type" value="Genomic_DNA"/>
</dbReference>
<gene>
    <name evidence="1" type="ORF">C772_02273</name>
</gene>
<keyword evidence="2" id="KW-1185">Reference proteome</keyword>
<protein>
    <submittedName>
        <fullName evidence="1">Uncharacterized protein</fullName>
    </submittedName>
</protein>
<dbReference type="STRING" id="1235279.C772_02273"/>
<dbReference type="AlphaFoldDB" id="M7NVX3"/>